<dbReference type="Proteomes" id="UP000000435">
    <property type="component" value="Chromosome"/>
</dbReference>
<evidence type="ECO:0000313" key="2">
    <source>
        <dbReference type="Proteomes" id="UP000000435"/>
    </source>
</evidence>
<accession>A0ACA6AWP0</accession>
<organism evidence="1 2">
    <name type="scientific">Ehrlichia canis (strain Jake)</name>
    <dbReference type="NCBI Taxonomy" id="269484"/>
    <lineage>
        <taxon>Bacteria</taxon>
        <taxon>Pseudomonadati</taxon>
        <taxon>Pseudomonadota</taxon>
        <taxon>Alphaproteobacteria</taxon>
        <taxon>Rickettsiales</taxon>
        <taxon>Anaplasmataceae</taxon>
        <taxon>Ehrlichia</taxon>
    </lineage>
</organism>
<keyword evidence="2" id="KW-1185">Reference proteome</keyword>
<reference evidence="2" key="1">
    <citation type="journal article" date="2006" name="J. Bacteriol.">
        <title>The genome of the obligately intracellular bacterium Ehrlichia canis reveals themes of complex membrane structure and immune evasion strategies.</title>
        <authorList>
            <person name="Mavromatis K."/>
            <person name="Doyle C.K."/>
            <person name="Lykidis A."/>
            <person name="Ivanova N."/>
            <person name="Francino M.P."/>
            <person name="Chain P."/>
            <person name="Shin M."/>
            <person name="Malfatti S."/>
            <person name="Larimer F."/>
            <person name="Copeland A."/>
            <person name="Detter J.C."/>
            <person name="Land M."/>
            <person name="Richardson P.M."/>
            <person name="Yu X.J."/>
            <person name="Walker D.H."/>
            <person name="McBride J.W."/>
            <person name="Kyrpides N.C."/>
        </authorList>
    </citation>
    <scope>NUCLEOTIDE SEQUENCE [LARGE SCALE GENOMIC DNA]</scope>
    <source>
        <strain evidence="2">Jake</strain>
    </source>
</reference>
<protein>
    <submittedName>
        <fullName evidence="1">Uncharacterized protein</fullName>
    </submittedName>
</protein>
<sequence length="996" mass="112629">MLKKKKFIKLFCILIISIGCSLSYLYIRDKDIIDINAKFLNFYIKHKLATVFPDSEINIGKTTLTWQNKSENFILSSQDLTIKNAKFGADITIPEFLLYSRVGILFLWGNCDFSYIDIPKVRIEFYDIEKKVEVNLIENFIKAVKDILLNAIKLDIPVFISNAVLAKSGKEDLIIKQLNMKISKGYDKNTIDFNLESDNSFVSMTVHEHYKGIMSLEMSYGNFSTNILGYLGNLNTQLPLYDNLNFSGDVVLKIDEYDKITYGDVNVQSIKGVIPCVSSRKCYVHDFRTRLVYQNDILSVKNFFVLLDQSKIVANGVIDDESVNLNFNIDVVSPEVLCNYWVANLYPDLNHWYCTNVKEGKISDLKLQIKGKWDNIFLYNDLSSYNVNADIKNVLIKFNDNFDPVRIVHGKLYLYDNKFIITSDNSDFKGMVVKDGILAIEDLRDTNAVMNISGNSVSNVKQLYLAVDDKEFIPLDDKKIFGNAFTTFNFKIFNLLNDDVIDYESDIHTLVESFKADSILSAFDVYDTKVDIILHDNDVNIDAQGHMNGYPMSLKISKNLQNNYKSHYAFTGYISTENVKRLGVFDYENCSGIMRSNLQWDTDGDNTDITGDIDLAHLKIYFNGLAKKNFNSVVKFFASFKDKNEVKIGNASIVGDNIDIELSGRVGNNIELLLNKVKLENTDVKAELKKNEDSIAVKVFGKSLDLSAFDFTDVMKGRSVIKQANVQVNVDRVIMKNDVITKNIDFKLERDGGVYRIIKLTGDFVDSGNFNMEYGPIGLEISTNNAGELLRALNILDVINKGKLSFYMYPINTNDVTHGMFSLTNFHLVNASILAQILTLSSLKGVVNTLNGKGIYFNTLNVPFTYQDNLVNIDESWMEGSELGISLGGELNVDTNMFDIKGQIIPAYVINKIIWQTPIIGKLLTGGQSRGVIAIDYKVKGTDKDHDLSVNLMSILTPSLLKRVLQVFDTKLTKKDNVKNKSSVQKVKENRVSKVS</sequence>
<proteinExistence type="predicted"/>
<gene>
    <name evidence="1" type="ordered locus">Ecaj_0760</name>
</gene>
<name>A0ACA6AWP0_EHRCJ</name>
<dbReference type="EMBL" id="CP000107">
    <property type="protein sequence ID" value="AAZ68792.1"/>
    <property type="molecule type" value="Genomic_DNA"/>
</dbReference>
<evidence type="ECO:0000313" key="1">
    <source>
        <dbReference type="EMBL" id="AAZ68792.1"/>
    </source>
</evidence>